<dbReference type="AlphaFoldDB" id="A0A401TPM1"/>
<evidence type="ECO:0000313" key="2">
    <source>
        <dbReference type="EMBL" id="GCC44576.1"/>
    </source>
</evidence>
<comment type="caution">
    <text evidence="2">The sequence shown here is derived from an EMBL/GenBank/DDBJ whole genome shotgun (WGS) entry which is preliminary data.</text>
</comment>
<protein>
    <submittedName>
        <fullName evidence="2">Uncharacterized protein</fullName>
    </submittedName>
</protein>
<dbReference type="EMBL" id="BEZZ01134630">
    <property type="protein sequence ID" value="GCC44576.1"/>
    <property type="molecule type" value="Genomic_DNA"/>
</dbReference>
<evidence type="ECO:0000256" key="1">
    <source>
        <dbReference type="SAM" id="MobiDB-lite"/>
    </source>
</evidence>
<accession>A0A401TPM1</accession>
<keyword evidence="3" id="KW-1185">Reference proteome</keyword>
<feature type="region of interest" description="Disordered" evidence="1">
    <location>
        <begin position="1"/>
        <end position="25"/>
    </location>
</feature>
<sequence>MDSGLALRAPRNDDRESYMASSHPKQPRIARLDLFGHRVRREYPAECKRRRTFRDLASGDLLPHRVPRFLSRYRLSARQRSGGKFSQTSRPFSTAVSVGVVTRSEVPSGVSTM</sequence>
<gene>
    <name evidence="2" type="ORF">chiPu_0028564</name>
</gene>
<evidence type="ECO:0000313" key="3">
    <source>
        <dbReference type="Proteomes" id="UP000287033"/>
    </source>
</evidence>
<name>A0A401TPM1_CHIPU</name>
<organism evidence="2 3">
    <name type="scientific">Chiloscyllium punctatum</name>
    <name type="common">Brownbanded bambooshark</name>
    <name type="synonym">Hemiscyllium punctatum</name>
    <dbReference type="NCBI Taxonomy" id="137246"/>
    <lineage>
        <taxon>Eukaryota</taxon>
        <taxon>Metazoa</taxon>
        <taxon>Chordata</taxon>
        <taxon>Craniata</taxon>
        <taxon>Vertebrata</taxon>
        <taxon>Chondrichthyes</taxon>
        <taxon>Elasmobranchii</taxon>
        <taxon>Galeomorphii</taxon>
        <taxon>Galeoidea</taxon>
        <taxon>Orectolobiformes</taxon>
        <taxon>Hemiscylliidae</taxon>
        <taxon>Chiloscyllium</taxon>
    </lineage>
</organism>
<reference evidence="2 3" key="1">
    <citation type="journal article" date="2018" name="Nat. Ecol. Evol.">
        <title>Shark genomes provide insights into elasmobranch evolution and the origin of vertebrates.</title>
        <authorList>
            <person name="Hara Y"/>
            <person name="Yamaguchi K"/>
            <person name="Onimaru K"/>
            <person name="Kadota M"/>
            <person name="Koyanagi M"/>
            <person name="Keeley SD"/>
            <person name="Tatsumi K"/>
            <person name="Tanaka K"/>
            <person name="Motone F"/>
            <person name="Kageyama Y"/>
            <person name="Nozu R"/>
            <person name="Adachi N"/>
            <person name="Nishimura O"/>
            <person name="Nakagawa R"/>
            <person name="Tanegashima C"/>
            <person name="Kiyatake I"/>
            <person name="Matsumoto R"/>
            <person name="Murakumo K"/>
            <person name="Nishida K"/>
            <person name="Terakita A"/>
            <person name="Kuratani S"/>
            <person name="Sato K"/>
            <person name="Hyodo S Kuraku.S."/>
        </authorList>
    </citation>
    <scope>NUCLEOTIDE SEQUENCE [LARGE SCALE GENOMIC DNA]</scope>
</reference>
<dbReference type="Proteomes" id="UP000287033">
    <property type="component" value="Unassembled WGS sequence"/>
</dbReference>
<proteinExistence type="predicted"/>